<dbReference type="EMBL" id="ML145295">
    <property type="protein sequence ID" value="TBU51667.1"/>
    <property type="molecule type" value="Genomic_DNA"/>
</dbReference>
<feature type="compositionally biased region" description="Acidic residues" evidence="1">
    <location>
        <begin position="329"/>
        <end position="338"/>
    </location>
</feature>
<accession>A0A4Q9NIJ8</accession>
<evidence type="ECO:0000313" key="3">
    <source>
        <dbReference type="EMBL" id="TBU51667.1"/>
    </source>
</evidence>
<keyword evidence="2" id="KW-0472">Membrane</keyword>
<dbReference type="Proteomes" id="UP000292082">
    <property type="component" value="Unassembled WGS sequence"/>
</dbReference>
<reference evidence="3 4" key="1">
    <citation type="submission" date="2019-01" db="EMBL/GenBank/DDBJ databases">
        <title>Draft genome sequences of three monokaryotic isolates of the white-rot basidiomycete fungus Dichomitus squalens.</title>
        <authorList>
            <consortium name="DOE Joint Genome Institute"/>
            <person name="Lopez S.C."/>
            <person name="Andreopoulos B."/>
            <person name="Pangilinan J."/>
            <person name="Lipzen A."/>
            <person name="Riley R."/>
            <person name="Ahrendt S."/>
            <person name="Ng V."/>
            <person name="Barry K."/>
            <person name="Daum C."/>
            <person name="Grigoriev I.V."/>
            <person name="Hilden K.S."/>
            <person name="Makela M.R."/>
            <person name="de Vries R.P."/>
        </authorList>
    </citation>
    <scope>NUCLEOTIDE SEQUENCE [LARGE SCALE GENOMIC DNA]</scope>
    <source>
        <strain evidence="3 4">CBS 464.89</strain>
    </source>
</reference>
<keyword evidence="4" id="KW-1185">Reference proteome</keyword>
<evidence type="ECO:0000313" key="4">
    <source>
        <dbReference type="Proteomes" id="UP000292082"/>
    </source>
</evidence>
<dbReference type="AlphaFoldDB" id="A0A4Q9NIJ8"/>
<evidence type="ECO:0000256" key="1">
    <source>
        <dbReference type="SAM" id="MobiDB-lite"/>
    </source>
</evidence>
<protein>
    <submittedName>
        <fullName evidence="3">Uncharacterized protein</fullName>
    </submittedName>
</protein>
<evidence type="ECO:0000256" key="2">
    <source>
        <dbReference type="SAM" id="Phobius"/>
    </source>
</evidence>
<sequence>MSNTSSAGWNILNVLSGAISILTVVSLIWTLVRDQHPETRMKELESTLKDTEALLRSLVEEGLLDPQRHVPHFESHLTLYRSRADSFREETCIATIDWRRVLKAWFHGLSKRIATLCVQVKKIRAAICETSAEARLQLMQQHPVEEAPYSSAWYANILICGQHVASFVRSWFAIRSADAPPNSTPSTGMADAIVARTGDATATLVVGDCARAHVPCHPPSTSCNASFQTAQCSRSCAGVLDRRMDDEEHSVSTVVRKLRRLDRELAAQGIVHPLLTDLVRATKKWSPASSRASYCRRSRRRRNLVPRADHAVTPSPLTNEAVAESEEHWSEEDTVCEA</sequence>
<organism evidence="3 4">
    <name type="scientific">Dichomitus squalens</name>
    <dbReference type="NCBI Taxonomy" id="114155"/>
    <lineage>
        <taxon>Eukaryota</taxon>
        <taxon>Fungi</taxon>
        <taxon>Dikarya</taxon>
        <taxon>Basidiomycota</taxon>
        <taxon>Agaricomycotina</taxon>
        <taxon>Agaricomycetes</taxon>
        <taxon>Polyporales</taxon>
        <taxon>Polyporaceae</taxon>
        <taxon>Dichomitus</taxon>
    </lineage>
</organism>
<keyword evidence="2" id="KW-1133">Transmembrane helix</keyword>
<feature type="transmembrane region" description="Helical" evidence="2">
    <location>
        <begin position="12"/>
        <end position="32"/>
    </location>
</feature>
<proteinExistence type="predicted"/>
<gene>
    <name evidence="3" type="ORF">BD310DRAFT_941824</name>
</gene>
<keyword evidence="2" id="KW-0812">Transmembrane</keyword>
<name>A0A4Q9NIJ8_9APHY</name>
<feature type="region of interest" description="Disordered" evidence="1">
    <location>
        <begin position="305"/>
        <end position="338"/>
    </location>
</feature>